<evidence type="ECO:0000259" key="10">
    <source>
        <dbReference type="SMART" id="SM01003"/>
    </source>
</evidence>
<evidence type="ECO:0000259" key="9">
    <source>
        <dbReference type="SMART" id="SM01002"/>
    </source>
</evidence>
<dbReference type="Pfam" id="PF01262">
    <property type="entry name" value="AlaDh_PNT_C"/>
    <property type="match status" value="1"/>
</dbReference>
<evidence type="ECO:0000256" key="8">
    <source>
        <dbReference type="PIRSR" id="PIRSR000183-3"/>
    </source>
</evidence>
<dbReference type="GO" id="GO:0000166">
    <property type="term" value="F:nucleotide binding"/>
    <property type="evidence" value="ECO:0007669"/>
    <property type="project" value="UniProtKB-KW"/>
</dbReference>
<protein>
    <recommendedName>
        <fullName evidence="2 5">Alanine dehydrogenase</fullName>
        <ecNumber evidence="2 5">1.4.1.1</ecNumber>
    </recommendedName>
</protein>
<dbReference type="eggNOG" id="COG0686">
    <property type="taxonomic scope" value="Bacteria"/>
</dbReference>
<dbReference type="RefSeq" id="WP_015828348.1">
    <property type="nucleotide sequence ID" value="NC_012982.1"/>
</dbReference>
<evidence type="ECO:0000256" key="1">
    <source>
        <dbReference type="ARBA" id="ARBA00005689"/>
    </source>
</evidence>
<dbReference type="SMART" id="SM01003">
    <property type="entry name" value="AlaDh_PNT_N"/>
    <property type="match status" value="1"/>
</dbReference>
<sequence>MFVGIPKEIKTKEFRVGMTPAGVKELVSRGHIVFVETNAGNGVGFTDEDYSLSGAEILPTAEEVFAKSELIIKVKEPQLNECAMLRKEQTIFTYLHLAADKPQAEALCASGCLAIAYETITSPKGHLPLLQPMSEVAGRLSVQVGATALQKSNGGSGLLLGGVPGVAPANIVIIGGGVSGENALQMAMGARANIIVFERSLEKIAELDRVYGDKVTICYSTPLAVQEAIANADLVIGAVLLPGAAAPRVISREDLKLMKPGSVLVDISIDQGGCFETSKPTTHDNPTYEVDGVIHYCVANMPGGVPKTSTLALTNATLPYILKLVENGPQAAIEADAHLANGVNVSNGKLTHPAVIEALTD</sequence>
<dbReference type="GO" id="GO:0042853">
    <property type="term" value="P:L-alanine catabolic process"/>
    <property type="evidence" value="ECO:0007669"/>
    <property type="project" value="InterPro"/>
</dbReference>
<dbReference type="KEGG" id="hba:Hbal_2523"/>
<feature type="binding site" evidence="7">
    <location>
        <position position="15"/>
    </location>
    <ligand>
        <name>substrate</name>
    </ligand>
</feature>
<keyword evidence="8" id="KW-0547">Nucleotide-binding</keyword>
<evidence type="ECO:0000313" key="11">
    <source>
        <dbReference type="EMBL" id="ACT60198.1"/>
    </source>
</evidence>
<feature type="active site" description="Proton donor/acceptor" evidence="6">
    <location>
        <position position="270"/>
    </location>
</feature>
<keyword evidence="3 5" id="KW-0560">Oxidoreductase</keyword>
<dbReference type="GO" id="GO:0005886">
    <property type="term" value="C:plasma membrane"/>
    <property type="evidence" value="ECO:0007669"/>
    <property type="project" value="TreeGrafter"/>
</dbReference>
<dbReference type="EC" id="1.4.1.1" evidence="2 5"/>
<name>C6XP18_HIRBI</name>
<dbReference type="NCBIfam" id="TIGR00518">
    <property type="entry name" value="alaDH"/>
    <property type="match status" value="1"/>
</dbReference>
<dbReference type="SUPFAM" id="SSF52283">
    <property type="entry name" value="Formate/glycerate dehydrogenase catalytic domain-like"/>
    <property type="match status" value="1"/>
</dbReference>
<feature type="binding site" evidence="7">
    <location>
        <position position="75"/>
    </location>
    <ligand>
        <name>substrate</name>
    </ligand>
</feature>
<evidence type="ECO:0000256" key="6">
    <source>
        <dbReference type="PIRSR" id="PIRSR000183-1"/>
    </source>
</evidence>
<dbReference type="HOGENOM" id="CLU_003376_3_0_5"/>
<evidence type="ECO:0000256" key="7">
    <source>
        <dbReference type="PIRSR" id="PIRSR000183-2"/>
    </source>
</evidence>
<proteinExistence type="inferred from homology"/>
<dbReference type="PANTHER" id="PTHR42795:SF1">
    <property type="entry name" value="ALANINE DEHYDROGENASE"/>
    <property type="match status" value="1"/>
</dbReference>
<dbReference type="Proteomes" id="UP000002745">
    <property type="component" value="Chromosome"/>
</dbReference>
<dbReference type="GO" id="GO:0000286">
    <property type="term" value="F:alanine dehydrogenase activity"/>
    <property type="evidence" value="ECO:0007669"/>
    <property type="project" value="UniProtKB-UniRule"/>
</dbReference>
<feature type="binding site" evidence="8">
    <location>
        <begin position="298"/>
        <end position="301"/>
    </location>
    <ligand>
        <name>NAD(+)</name>
        <dbReference type="ChEBI" id="CHEBI:57540"/>
    </ligand>
</feature>
<dbReference type="CDD" id="cd05305">
    <property type="entry name" value="L-AlaDH"/>
    <property type="match status" value="1"/>
</dbReference>
<feature type="domain" description="Alanine dehydrogenase/pyridine nucleotide transhydrogenase N-terminal" evidence="10">
    <location>
        <begin position="4"/>
        <end position="137"/>
    </location>
</feature>
<comment type="similarity">
    <text evidence="1 5">Belongs to the AlaDH/PNT family.</text>
</comment>
<feature type="domain" description="Alanine dehydrogenase/pyridine nucleotide transhydrogenase NAD(H)-binding" evidence="9">
    <location>
        <begin position="149"/>
        <end position="297"/>
    </location>
</feature>
<dbReference type="EMBL" id="CP001678">
    <property type="protein sequence ID" value="ACT60198.1"/>
    <property type="molecule type" value="Genomic_DNA"/>
</dbReference>
<accession>C6XP18</accession>
<dbReference type="STRING" id="582402.Hbal_2523"/>
<comment type="catalytic activity">
    <reaction evidence="5">
        <text>L-alanine + NAD(+) + H2O = pyruvate + NH4(+) + NADH + H(+)</text>
        <dbReference type="Rhea" id="RHEA:18405"/>
        <dbReference type="ChEBI" id="CHEBI:15361"/>
        <dbReference type="ChEBI" id="CHEBI:15377"/>
        <dbReference type="ChEBI" id="CHEBI:15378"/>
        <dbReference type="ChEBI" id="CHEBI:28938"/>
        <dbReference type="ChEBI" id="CHEBI:57540"/>
        <dbReference type="ChEBI" id="CHEBI:57945"/>
        <dbReference type="ChEBI" id="CHEBI:57972"/>
        <dbReference type="EC" id="1.4.1.1"/>
    </reaction>
</comment>
<feature type="binding site" evidence="8">
    <location>
        <begin position="239"/>
        <end position="240"/>
    </location>
    <ligand>
        <name>NAD(+)</name>
        <dbReference type="ChEBI" id="CHEBI:57540"/>
    </ligand>
</feature>
<dbReference type="InterPro" id="IPR036291">
    <property type="entry name" value="NAD(P)-bd_dom_sf"/>
</dbReference>
<dbReference type="InterPro" id="IPR007886">
    <property type="entry name" value="AlaDH/PNT_N"/>
</dbReference>
<feature type="active site" description="Proton donor/acceptor" evidence="6">
    <location>
        <position position="96"/>
    </location>
</feature>
<dbReference type="PANTHER" id="PTHR42795">
    <property type="entry name" value="ALANINE DEHYDROGENASE"/>
    <property type="match status" value="1"/>
</dbReference>
<keyword evidence="4 5" id="KW-0520">NAD</keyword>
<dbReference type="FunFam" id="3.40.50.720:FF:000049">
    <property type="entry name" value="Alanine dehydrogenase"/>
    <property type="match status" value="1"/>
</dbReference>
<evidence type="ECO:0000256" key="4">
    <source>
        <dbReference type="ARBA" id="ARBA00023027"/>
    </source>
</evidence>
<dbReference type="PIRSF" id="PIRSF000183">
    <property type="entry name" value="Alanine_dh"/>
    <property type="match status" value="1"/>
</dbReference>
<feature type="binding site" evidence="8">
    <location>
        <position position="220"/>
    </location>
    <ligand>
        <name>NAD(+)</name>
        <dbReference type="ChEBI" id="CHEBI:57540"/>
    </ligand>
</feature>
<feature type="binding site" evidence="8">
    <location>
        <position position="203"/>
    </location>
    <ligand>
        <name>NAD(+)</name>
        <dbReference type="ChEBI" id="CHEBI:57540"/>
    </ligand>
</feature>
<dbReference type="Pfam" id="PF05222">
    <property type="entry name" value="AlaDh_PNT_N"/>
    <property type="match status" value="1"/>
</dbReference>
<evidence type="ECO:0000313" key="12">
    <source>
        <dbReference type="Proteomes" id="UP000002745"/>
    </source>
</evidence>
<dbReference type="AlphaFoldDB" id="C6XP18"/>
<dbReference type="Gene3D" id="3.40.50.720">
    <property type="entry name" value="NAD(P)-binding Rossmann-like Domain"/>
    <property type="match status" value="2"/>
</dbReference>
<keyword evidence="12" id="KW-1185">Reference proteome</keyword>
<dbReference type="OrthoDB" id="9804592at2"/>
<organism evidence="11 12">
    <name type="scientific">Hirschia baltica (strain ATCC 49814 / DSM 5838 / IFAM 1418)</name>
    <dbReference type="NCBI Taxonomy" id="582402"/>
    <lineage>
        <taxon>Bacteria</taxon>
        <taxon>Pseudomonadati</taxon>
        <taxon>Pseudomonadota</taxon>
        <taxon>Alphaproteobacteria</taxon>
        <taxon>Hyphomonadales</taxon>
        <taxon>Hyphomonadaceae</taxon>
        <taxon>Hirschia</taxon>
    </lineage>
</organism>
<evidence type="ECO:0000256" key="2">
    <source>
        <dbReference type="ARBA" id="ARBA00012897"/>
    </source>
</evidence>
<feature type="binding site" evidence="8">
    <location>
        <position position="134"/>
    </location>
    <ligand>
        <name>NAD(+)</name>
        <dbReference type="ChEBI" id="CHEBI:57540"/>
    </ligand>
</feature>
<feature type="binding site" evidence="8">
    <location>
        <begin position="267"/>
        <end position="270"/>
    </location>
    <ligand>
        <name>NAD(+)</name>
        <dbReference type="ChEBI" id="CHEBI:57540"/>
    </ligand>
</feature>
<evidence type="ECO:0000256" key="3">
    <source>
        <dbReference type="ARBA" id="ARBA00023002"/>
    </source>
</evidence>
<dbReference type="SUPFAM" id="SSF51735">
    <property type="entry name" value="NAD(P)-binding Rossmann-fold domains"/>
    <property type="match status" value="1"/>
</dbReference>
<dbReference type="SMART" id="SM01002">
    <property type="entry name" value="AlaDh_PNT_C"/>
    <property type="match status" value="1"/>
</dbReference>
<gene>
    <name evidence="11" type="ordered locus">Hbal_2523</name>
</gene>
<reference evidence="12" key="1">
    <citation type="journal article" date="2011" name="J. Bacteriol.">
        <title>Genome sequences of eight morphologically diverse alphaproteobacteria.</title>
        <authorList>
            <consortium name="US DOE Joint Genome Institute"/>
            <person name="Brown P.J."/>
            <person name="Kysela D.T."/>
            <person name="Buechlein A."/>
            <person name="Hemmerich C."/>
            <person name="Brun Y.V."/>
        </authorList>
    </citation>
    <scope>NUCLEOTIDE SEQUENCE [LARGE SCALE GENOMIC DNA]</scope>
    <source>
        <strain evidence="12">ATCC 49814 / DSM 5838 / IFAM 1418</strain>
    </source>
</reference>
<dbReference type="InterPro" id="IPR007698">
    <property type="entry name" value="AlaDH/PNT_NAD(H)-bd"/>
</dbReference>
<dbReference type="InterPro" id="IPR008141">
    <property type="entry name" value="Ala_DH"/>
</dbReference>
<evidence type="ECO:0000256" key="5">
    <source>
        <dbReference type="PIRNR" id="PIRNR000183"/>
    </source>
</evidence>